<evidence type="ECO:0000313" key="7">
    <source>
        <dbReference type="Proteomes" id="UP000248790"/>
    </source>
</evidence>
<evidence type="ECO:0000256" key="1">
    <source>
        <dbReference type="ARBA" id="ARBA00023015"/>
    </source>
</evidence>
<evidence type="ECO:0000256" key="3">
    <source>
        <dbReference type="ARBA" id="ARBA00023163"/>
    </source>
</evidence>
<keyword evidence="2 4" id="KW-0238">DNA-binding</keyword>
<dbReference type="SUPFAM" id="SSF46689">
    <property type="entry name" value="Homeodomain-like"/>
    <property type="match status" value="1"/>
</dbReference>
<organism evidence="6 7">
    <name type="scientific">Larkinella arboricola</name>
    <dbReference type="NCBI Taxonomy" id="643671"/>
    <lineage>
        <taxon>Bacteria</taxon>
        <taxon>Pseudomonadati</taxon>
        <taxon>Bacteroidota</taxon>
        <taxon>Cytophagia</taxon>
        <taxon>Cytophagales</taxon>
        <taxon>Spirosomataceae</taxon>
        <taxon>Larkinella</taxon>
    </lineage>
</organism>
<keyword evidence="1" id="KW-0805">Transcription regulation</keyword>
<dbReference type="Gene3D" id="1.10.357.10">
    <property type="entry name" value="Tetracycline Repressor, domain 2"/>
    <property type="match status" value="1"/>
</dbReference>
<dbReference type="AlphaFoldDB" id="A0A327WY34"/>
<evidence type="ECO:0000256" key="4">
    <source>
        <dbReference type="PROSITE-ProRule" id="PRU00335"/>
    </source>
</evidence>
<protein>
    <submittedName>
        <fullName evidence="6">TetR family transcriptional regulator</fullName>
    </submittedName>
</protein>
<keyword evidence="7" id="KW-1185">Reference proteome</keyword>
<dbReference type="SUPFAM" id="SSF48498">
    <property type="entry name" value="Tetracyclin repressor-like, C-terminal domain"/>
    <property type="match status" value="1"/>
</dbReference>
<dbReference type="InterPro" id="IPR036271">
    <property type="entry name" value="Tet_transcr_reg_TetR-rel_C_sf"/>
</dbReference>
<dbReference type="PANTHER" id="PTHR47506:SF7">
    <property type="entry name" value="TRANSCRIPTIONAL REGULATORY PROTEIN"/>
    <property type="match status" value="1"/>
</dbReference>
<reference evidence="6 7" key="1">
    <citation type="submission" date="2018-06" db="EMBL/GenBank/DDBJ databases">
        <title>Genomic Encyclopedia of Archaeal and Bacterial Type Strains, Phase II (KMG-II): from individual species to whole genera.</title>
        <authorList>
            <person name="Goeker M."/>
        </authorList>
    </citation>
    <scope>NUCLEOTIDE SEQUENCE [LARGE SCALE GENOMIC DNA]</scope>
    <source>
        <strain evidence="6 7">DSM 21851</strain>
    </source>
</reference>
<dbReference type="EMBL" id="QLMC01000003">
    <property type="protein sequence ID" value="RAJ97430.1"/>
    <property type="molecule type" value="Genomic_DNA"/>
</dbReference>
<dbReference type="PANTHER" id="PTHR47506">
    <property type="entry name" value="TRANSCRIPTIONAL REGULATORY PROTEIN"/>
    <property type="match status" value="1"/>
</dbReference>
<proteinExistence type="predicted"/>
<feature type="domain" description="HTH tetR-type" evidence="5">
    <location>
        <begin position="5"/>
        <end position="65"/>
    </location>
</feature>
<dbReference type="Proteomes" id="UP000248790">
    <property type="component" value="Unassembled WGS sequence"/>
</dbReference>
<dbReference type="InterPro" id="IPR009057">
    <property type="entry name" value="Homeodomain-like_sf"/>
</dbReference>
<feature type="DNA-binding region" description="H-T-H motif" evidence="4">
    <location>
        <begin position="28"/>
        <end position="47"/>
    </location>
</feature>
<dbReference type="RefSeq" id="WP_111628417.1">
    <property type="nucleotide sequence ID" value="NZ_QLMC01000003.1"/>
</dbReference>
<evidence type="ECO:0000259" key="5">
    <source>
        <dbReference type="PROSITE" id="PS50977"/>
    </source>
</evidence>
<accession>A0A327WY34</accession>
<evidence type="ECO:0000313" key="6">
    <source>
        <dbReference type="EMBL" id="RAJ97430.1"/>
    </source>
</evidence>
<dbReference type="InterPro" id="IPR001647">
    <property type="entry name" value="HTH_TetR"/>
</dbReference>
<dbReference type="Pfam" id="PF00440">
    <property type="entry name" value="TetR_N"/>
    <property type="match status" value="1"/>
</dbReference>
<comment type="caution">
    <text evidence="6">The sequence shown here is derived from an EMBL/GenBank/DDBJ whole genome shotgun (WGS) entry which is preliminary data.</text>
</comment>
<dbReference type="OrthoDB" id="6430772at2"/>
<gene>
    <name evidence="6" type="ORF">LX87_02330</name>
</gene>
<dbReference type="GO" id="GO:0003677">
    <property type="term" value="F:DNA binding"/>
    <property type="evidence" value="ECO:0007669"/>
    <property type="project" value="UniProtKB-UniRule"/>
</dbReference>
<name>A0A327WY34_LARAB</name>
<keyword evidence="3" id="KW-0804">Transcription</keyword>
<sequence>MPIQKVTRDEILQKAMLVFKRQGYHRTTMDDLARACGLLKGSFYHYFRSKEVLMKEVLQYANDLNEKHLFSIAYDETKPPGQRLEHLLETLFNGIMRSEGGCLMGNTVQETAFVTEEFKEPLRVHFNNAMNALAHIYQTRHPEKKARELARQATAEIQGSLLLVKLFGNEQLLTDCQNRVIERL</sequence>
<dbReference type="PRINTS" id="PR00455">
    <property type="entry name" value="HTHTETR"/>
</dbReference>
<evidence type="ECO:0000256" key="2">
    <source>
        <dbReference type="ARBA" id="ARBA00023125"/>
    </source>
</evidence>
<dbReference type="PROSITE" id="PS50977">
    <property type="entry name" value="HTH_TETR_2"/>
    <property type="match status" value="1"/>
</dbReference>